<organism evidence="3 4">
    <name type="scientific">Phytophthora cactorum</name>
    <dbReference type="NCBI Taxonomy" id="29920"/>
    <lineage>
        <taxon>Eukaryota</taxon>
        <taxon>Sar</taxon>
        <taxon>Stramenopiles</taxon>
        <taxon>Oomycota</taxon>
        <taxon>Peronosporomycetes</taxon>
        <taxon>Peronosporales</taxon>
        <taxon>Peronosporaceae</taxon>
        <taxon>Phytophthora</taxon>
    </lineage>
</organism>
<feature type="region of interest" description="Disordered" evidence="1">
    <location>
        <begin position="44"/>
        <end position="63"/>
    </location>
</feature>
<proteinExistence type="predicted"/>
<evidence type="ECO:0000313" key="4">
    <source>
        <dbReference type="Proteomes" id="UP000760860"/>
    </source>
</evidence>
<dbReference type="EMBL" id="RCMV01000726">
    <property type="protein sequence ID" value="KAG3213504.1"/>
    <property type="molecule type" value="Genomic_DNA"/>
</dbReference>
<name>A0A8T1HLH1_9STRA</name>
<feature type="compositionally biased region" description="Low complexity" evidence="1">
    <location>
        <begin position="155"/>
        <end position="183"/>
    </location>
</feature>
<sequence length="210" mass="22075">MTAQHLENMDASDDPVLGTGNPSNNSTSVDAETSHSQLLCPRALPAALNPPRMMTSTSLQPPTRMARSLNPLITKDLVLKFSGVLPPLGKPRCLRSDRRSLYDSADDAGSSASAVKSKRHKRGAPSSPDSHRKPKKHKQHKKHKKPHSKAFYAHSDPVSSSSTSDATPLSSSPAPSSSPVAAAFTANSGARSPPAPLPAALAVRVANPSL</sequence>
<feature type="compositionally biased region" description="Polar residues" evidence="1">
    <location>
        <begin position="20"/>
        <end position="36"/>
    </location>
</feature>
<feature type="compositionally biased region" description="Basic residues" evidence="1">
    <location>
        <begin position="132"/>
        <end position="148"/>
    </location>
</feature>
<accession>A0A8T1HLH1</accession>
<dbReference type="EMBL" id="RCMK01000550">
    <property type="protein sequence ID" value="KAG2922480.1"/>
    <property type="molecule type" value="Genomic_DNA"/>
</dbReference>
<evidence type="ECO:0000313" key="2">
    <source>
        <dbReference type="EMBL" id="KAG2922480.1"/>
    </source>
</evidence>
<evidence type="ECO:0000256" key="1">
    <source>
        <dbReference type="SAM" id="MobiDB-lite"/>
    </source>
</evidence>
<protein>
    <submittedName>
        <fullName evidence="3">Uncharacterized protein</fullName>
    </submittedName>
</protein>
<reference evidence="3" key="1">
    <citation type="submission" date="2018-05" db="EMBL/GenBank/DDBJ databases">
        <title>Effector identification in a new, highly contiguous assembly of the strawberry crown rot pathogen Phytophthora cactorum.</title>
        <authorList>
            <person name="Armitage A.D."/>
            <person name="Nellist C.F."/>
            <person name="Bates H."/>
            <person name="Vickerstaff R.J."/>
            <person name="Harrison R.J."/>
        </authorList>
    </citation>
    <scope>NUCLEOTIDE SEQUENCE</scope>
    <source>
        <strain evidence="2">4040</strain>
        <strain evidence="3">P421</strain>
    </source>
</reference>
<gene>
    <name evidence="2" type="ORF">PC117_g15956</name>
    <name evidence="3" type="ORF">PC129_g15563</name>
</gene>
<feature type="region of interest" description="Disordered" evidence="1">
    <location>
        <begin position="102"/>
        <end position="196"/>
    </location>
</feature>
<evidence type="ECO:0000313" key="3">
    <source>
        <dbReference type="EMBL" id="KAG3213504.1"/>
    </source>
</evidence>
<comment type="caution">
    <text evidence="3">The sequence shown here is derived from an EMBL/GenBank/DDBJ whole genome shotgun (WGS) entry which is preliminary data.</text>
</comment>
<dbReference type="AlphaFoldDB" id="A0A8T1HLH1"/>
<dbReference type="Proteomes" id="UP000760860">
    <property type="component" value="Unassembled WGS sequence"/>
</dbReference>
<dbReference type="Proteomes" id="UP000736787">
    <property type="component" value="Unassembled WGS sequence"/>
</dbReference>
<feature type="region of interest" description="Disordered" evidence="1">
    <location>
        <begin position="1"/>
        <end position="36"/>
    </location>
</feature>
<dbReference type="VEuPathDB" id="FungiDB:PC110_g15355"/>